<dbReference type="PATRIC" id="fig|1423766.4.peg.1186"/>
<accession>A0A0R1P3M0</accession>
<feature type="compositionally biased region" description="Low complexity" evidence="1">
    <location>
        <begin position="267"/>
        <end position="290"/>
    </location>
</feature>
<gene>
    <name evidence="2" type="ORF">FC98_GL001150</name>
</gene>
<protein>
    <submittedName>
        <fullName evidence="2">Uncharacterized protein</fullName>
    </submittedName>
</protein>
<proteinExistence type="predicted"/>
<feature type="compositionally biased region" description="Low complexity" evidence="1">
    <location>
        <begin position="13"/>
        <end position="26"/>
    </location>
</feature>
<feature type="region of interest" description="Disordered" evidence="1">
    <location>
        <begin position="1"/>
        <end position="26"/>
    </location>
</feature>
<evidence type="ECO:0000313" key="3">
    <source>
        <dbReference type="Proteomes" id="UP000051439"/>
    </source>
</evidence>
<sequence length="387" mass="42898">MLLAGCNRNKADLNNSNNHNNSSNQLNQLLSPATAKVPEDSQTDKPNLLYSQFYKDGNQWHWKLSSKQDGLIDDSQIKSVKSAGQKDVYKFNLVSNTNKKYQLNFNWINGGHQAYTINTSYHSVDANFILADTNQSAEWHNGTPQALEGSWATDYTKNPNNSQQLPYIKQFLNITDTTTNSFVNEYDGNHRLYNSNTNSNTNNLSYQATSQGLYVLKSYSNTSTPVVYNIAIINANQIKVTGLTSAPLTLVKSSSTATTTQDQDPITSSQSGSSTASSATSQQATPGTTSNHLTDQQVVNWIWPQVKSIYPNMNVSSTDFTYMPQMRNGLLYVDVLENHDAAVFKNSKVDSNTDPRVASFRVNSSGQLEEMDSTTGSWIVVSQRTSK</sequence>
<organism evidence="2 3">
    <name type="scientific">Lentilactobacillus kisonensis DSM 19906 = JCM 15041</name>
    <dbReference type="NCBI Taxonomy" id="1423766"/>
    <lineage>
        <taxon>Bacteria</taxon>
        <taxon>Bacillati</taxon>
        <taxon>Bacillota</taxon>
        <taxon>Bacilli</taxon>
        <taxon>Lactobacillales</taxon>
        <taxon>Lactobacillaceae</taxon>
        <taxon>Lentilactobacillus</taxon>
    </lineage>
</organism>
<reference evidence="2 3" key="1">
    <citation type="journal article" date="2015" name="Genome Announc.">
        <title>Expanding the biotechnology potential of lactobacilli through comparative genomics of 213 strains and associated genera.</title>
        <authorList>
            <person name="Sun Z."/>
            <person name="Harris H.M."/>
            <person name="McCann A."/>
            <person name="Guo C."/>
            <person name="Argimon S."/>
            <person name="Zhang W."/>
            <person name="Yang X."/>
            <person name="Jeffery I.B."/>
            <person name="Cooney J.C."/>
            <person name="Kagawa T.F."/>
            <person name="Liu W."/>
            <person name="Song Y."/>
            <person name="Salvetti E."/>
            <person name="Wrobel A."/>
            <person name="Rasinkangas P."/>
            <person name="Parkhill J."/>
            <person name="Rea M.C."/>
            <person name="O'Sullivan O."/>
            <person name="Ritari J."/>
            <person name="Douillard F.P."/>
            <person name="Paul Ross R."/>
            <person name="Yang R."/>
            <person name="Briner A.E."/>
            <person name="Felis G.E."/>
            <person name="de Vos W.M."/>
            <person name="Barrangou R."/>
            <person name="Klaenhammer T.R."/>
            <person name="Caufield P.W."/>
            <person name="Cui Y."/>
            <person name="Zhang H."/>
            <person name="O'Toole P.W."/>
        </authorList>
    </citation>
    <scope>NUCLEOTIDE SEQUENCE [LARGE SCALE GENOMIC DNA]</scope>
    <source>
        <strain evidence="2 3">DSM 19906</strain>
    </source>
</reference>
<evidence type="ECO:0000256" key="1">
    <source>
        <dbReference type="SAM" id="MobiDB-lite"/>
    </source>
</evidence>
<comment type="caution">
    <text evidence="2">The sequence shown here is derived from an EMBL/GenBank/DDBJ whole genome shotgun (WGS) entry which is preliminary data.</text>
</comment>
<name>A0A0R1P3M0_9LACO</name>
<dbReference type="AlphaFoldDB" id="A0A0R1P3M0"/>
<feature type="region of interest" description="Disordered" evidence="1">
    <location>
        <begin position="254"/>
        <end position="291"/>
    </location>
</feature>
<dbReference type="EMBL" id="AZEB01000002">
    <property type="protein sequence ID" value="KRL23112.1"/>
    <property type="molecule type" value="Genomic_DNA"/>
</dbReference>
<dbReference type="Proteomes" id="UP000051439">
    <property type="component" value="Unassembled WGS sequence"/>
</dbReference>
<keyword evidence="3" id="KW-1185">Reference proteome</keyword>
<evidence type="ECO:0000313" key="2">
    <source>
        <dbReference type="EMBL" id="KRL23112.1"/>
    </source>
</evidence>